<evidence type="ECO:0000256" key="1">
    <source>
        <dbReference type="SAM" id="Phobius"/>
    </source>
</evidence>
<dbReference type="Proteomes" id="UP000652760">
    <property type="component" value="Unassembled WGS sequence"/>
</dbReference>
<comment type="caution">
    <text evidence="2">The sequence shown here is derived from an EMBL/GenBank/DDBJ whole genome shotgun (WGS) entry which is preliminary data.</text>
</comment>
<accession>A0ABS1FG98</accession>
<feature type="transmembrane region" description="Helical" evidence="1">
    <location>
        <begin position="60"/>
        <end position="80"/>
    </location>
</feature>
<keyword evidence="1" id="KW-1133">Transmembrane helix</keyword>
<evidence type="ECO:0000313" key="2">
    <source>
        <dbReference type="EMBL" id="MBK1842445.1"/>
    </source>
</evidence>
<protein>
    <recommendedName>
        <fullName evidence="4">YtxH domain-containing protein</fullName>
    </recommendedName>
</protein>
<evidence type="ECO:0008006" key="4">
    <source>
        <dbReference type="Google" id="ProtNLM"/>
    </source>
</evidence>
<gene>
    <name evidence="2" type="ORF">JHL17_34125</name>
</gene>
<evidence type="ECO:0000313" key="3">
    <source>
        <dbReference type="Proteomes" id="UP000652760"/>
    </source>
</evidence>
<keyword evidence="1" id="KW-0472">Membrane</keyword>
<reference evidence="3" key="1">
    <citation type="submission" date="2021-01" db="EMBL/GenBank/DDBJ databases">
        <title>Genome public.</title>
        <authorList>
            <person name="Liu C."/>
            <person name="Sun Q."/>
        </authorList>
    </citation>
    <scope>NUCLEOTIDE SEQUENCE [LARGE SCALE GENOMIC DNA]</scope>
    <source>
        <strain evidence="3">YIM B02556</strain>
    </source>
</reference>
<sequence>MSDPATKLLDERIKDALAKHGDGPQDPPMDDAWRTKVDGRLDGLEKSVEGLKGSLDGLKIAASVLVGMVALVGGMVYFTASSLSTRMDRVETKVDAIVPRITDEFRAMRAEQSAQTSAIANVITATKQQAPQVILVPAPQVQQPAATQP</sequence>
<proteinExistence type="predicted"/>
<name>A0ABS1FG98_9PROT</name>
<keyword evidence="1" id="KW-0812">Transmembrane</keyword>
<keyword evidence="3" id="KW-1185">Reference proteome</keyword>
<dbReference type="RefSeq" id="WP_200199109.1">
    <property type="nucleotide sequence ID" value="NZ_JAENHM010000087.1"/>
</dbReference>
<organism evidence="2 3">
    <name type="scientific">Azospirillum endophyticum</name>
    <dbReference type="NCBI Taxonomy" id="2800326"/>
    <lineage>
        <taxon>Bacteria</taxon>
        <taxon>Pseudomonadati</taxon>
        <taxon>Pseudomonadota</taxon>
        <taxon>Alphaproteobacteria</taxon>
        <taxon>Rhodospirillales</taxon>
        <taxon>Azospirillaceae</taxon>
        <taxon>Azospirillum</taxon>
    </lineage>
</organism>
<dbReference type="EMBL" id="JAENHM010000087">
    <property type="protein sequence ID" value="MBK1842445.1"/>
    <property type="molecule type" value="Genomic_DNA"/>
</dbReference>